<keyword evidence="5 8" id="KW-0812">Transmembrane</keyword>
<gene>
    <name evidence="11" type="ORF">Thi970DRAFT_04823</name>
</gene>
<keyword evidence="12" id="KW-1185">Reference proteome</keyword>
<dbReference type="InterPro" id="IPR011925">
    <property type="entry name" value="LolCE_TM"/>
</dbReference>
<evidence type="ECO:0000256" key="4">
    <source>
        <dbReference type="ARBA" id="ARBA00022475"/>
    </source>
</evidence>
<comment type="subcellular location">
    <subcellularLocation>
        <location evidence="1">Cell membrane</location>
        <topology evidence="1">Multi-pass membrane protein</topology>
    </subcellularLocation>
</comment>
<evidence type="ECO:0000256" key="7">
    <source>
        <dbReference type="ARBA" id="ARBA00023136"/>
    </source>
</evidence>
<dbReference type="Proteomes" id="UP000002964">
    <property type="component" value="Unassembled WGS sequence"/>
</dbReference>
<evidence type="ECO:0000313" key="12">
    <source>
        <dbReference type="Proteomes" id="UP000002964"/>
    </source>
</evidence>
<dbReference type="HOGENOM" id="CLU_000604_8_1_6"/>
<dbReference type="EMBL" id="JH603170">
    <property type="protein sequence ID" value="EIC21135.1"/>
    <property type="molecule type" value="Genomic_DNA"/>
</dbReference>
<evidence type="ECO:0000256" key="5">
    <source>
        <dbReference type="ARBA" id="ARBA00022692"/>
    </source>
</evidence>
<keyword evidence="4" id="KW-1003">Cell membrane</keyword>
<dbReference type="PANTHER" id="PTHR30489:SF0">
    <property type="entry name" value="LIPOPROTEIN-RELEASING SYSTEM TRANSMEMBRANE PROTEIN LOLE"/>
    <property type="match status" value="1"/>
</dbReference>
<dbReference type="Pfam" id="PF12704">
    <property type="entry name" value="MacB_PCD"/>
    <property type="match status" value="1"/>
</dbReference>
<evidence type="ECO:0000259" key="9">
    <source>
        <dbReference type="Pfam" id="PF02687"/>
    </source>
</evidence>
<sequence>MPRFAAKFSQRQPMFHPLPLFIGLRYTRAKRRNHFISFISLISMLGITLGMVALIVVLSVMNGFHKEIQERILGMASHATISSADPGGLADWRDLLAQVRNAPDVVGAAPFVEIEAMLMSNGQTNAAILRGILPAEEDQVSDLRTDMIAGRVENLIPGEFNIILGVELANALRVGLGDKVTVVTPQVNATPVGVMPRLKAFNVVGLFEVGMAEYDSGAAFMHMSDAARLMRLGEDNAEGVRLKITDMFQAPRIAREIASTLGGYYRVSDWTQMHRNFFAALRTEKRMMTIILFLIVAVAAFNIVSTLVMVVTDKRGDIAVLRTLGASPGTVMAIFMVQGTSIGLVGTVLGMIGGVLLGWNVETIVASIEQAFGVHFLDPSIYYISALPSDVRLSDVLSIAGGAFAMSIIATLYPAWRAARTDPAEALRYE</sequence>
<dbReference type="AlphaFoldDB" id="H8Z3Y3"/>
<dbReference type="InterPro" id="IPR003838">
    <property type="entry name" value="ABC3_permease_C"/>
</dbReference>
<dbReference type="Pfam" id="PF02687">
    <property type="entry name" value="FtsX"/>
    <property type="match status" value="1"/>
</dbReference>
<protein>
    <submittedName>
        <fullName evidence="11">Lipoprotein releasing system, transmembrane protein, LolC/E family</fullName>
    </submittedName>
</protein>
<keyword evidence="11" id="KW-0449">Lipoprotein</keyword>
<reference evidence="12" key="1">
    <citation type="submission" date="2011-06" db="EMBL/GenBank/DDBJ databases">
        <authorList>
            <consortium name="US DOE Joint Genome Institute (JGI-PGF)"/>
            <person name="Lucas S."/>
            <person name="Han J."/>
            <person name="Lapidus A."/>
            <person name="Cheng J.-F."/>
            <person name="Goodwin L."/>
            <person name="Pitluck S."/>
            <person name="Peters L."/>
            <person name="Land M.L."/>
            <person name="Hauser L."/>
            <person name="Vogl K."/>
            <person name="Liu Z."/>
            <person name="Overmann J."/>
            <person name="Frigaard N.-U."/>
            <person name="Bryant D.A."/>
            <person name="Woyke T.J."/>
        </authorList>
    </citation>
    <scope>NUCLEOTIDE SEQUENCE [LARGE SCALE GENOMIC DNA]</scope>
    <source>
        <strain evidence="12">970</strain>
    </source>
</reference>
<dbReference type="STRING" id="631362.Thi970DRAFT_04823"/>
<dbReference type="PANTHER" id="PTHR30489">
    <property type="entry name" value="LIPOPROTEIN-RELEASING SYSTEM TRANSMEMBRANE PROTEIN LOLE"/>
    <property type="match status" value="1"/>
</dbReference>
<evidence type="ECO:0000256" key="1">
    <source>
        <dbReference type="ARBA" id="ARBA00004651"/>
    </source>
</evidence>
<feature type="transmembrane region" description="Helical" evidence="8">
    <location>
        <begin position="290"/>
        <end position="311"/>
    </location>
</feature>
<comment type="similarity">
    <text evidence="2">Belongs to the ABC-4 integral membrane protein family. LolC/E subfamily.</text>
</comment>
<reference evidence="11 12" key="2">
    <citation type="submission" date="2011-11" db="EMBL/GenBank/DDBJ databases">
        <authorList>
            <consortium name="US DOE Joint Genome Institute"/>
            <person name="Lucas S."/>
            <person name="Han J."/>
            <person name="Lapidus A."/>
            <person name="Cheng J.-F."/>
            <person name="Goodwin L."/>
            <person name="Pitluck S."/>
            <person name="Peters L."/>
            <person name="Ovchinnikova G."/>
            <person name="Zhang X."/>
            <person name="Detter J.C."/>
            <person name="Han C."/>
            <person name="Tapia R."/>
            <person name="Land M."/>
            <person name="Hauser L."/>
            <person name="Kyrpides N."/>
            <person name="Ivanova N."/>
            <person name="Pagani I."/>
            <person name="Vogl K."/>
            <person name="Liu Z."/>
            <person name="Overmann J."/>
            <person name="Frigaard N.-U."/>
            <person name="Bryant D."/>
            <person name="Woyke T."/>
        </authorList>
    </citation>
    <scope>NUCLEOTIDE SEQUENCE [LARGE SCALE GENOMIC DNA]</scope>
    <source>
        <strain evidence="11 12">970</strain>
    </source>
</reference>
<keyword evidence="7 8" id="KW-0472">Membrane</keyword>
<proteinExistence type="inferred from homology"/>
<dbReference type="InterPro" id="IPR025857">
    <property type="entry name" value="MacB_PCD"/>
</dbReference>
<feature type="transmembrane region" description="Helical" evidence="8">
    <location>
        <begin position="331"/>
        <end position="357"/>
    </location>
</feature>
<feature type="domain" description="ABC3 transporter permease C-terminal" evidence="9">
    <location>
        <begin position="290"/>
        <end position="423"/>
    </location>
</feature>
<accession>H8Z3Y3</accession>
<evidence type="ECO:0000256" key="2">
    <source>
        <dbReference type="ARBA" id="ARBA00005236"/>
    </source>
</evidence>
<feature type="transmembrane region" description="Helical" evidence="8">
    <location>
        <begin position="396"/>
        <end position="416"/>
    </location>
</feature>
<keyword evidence="3" id="KW-0813">Transport</keyword>
<dbReference type="NCBIfam" id="TIGR02212">
    <property type="entry name" value="lolCE"/>
    <property type="match status" value="1"/>
</dbReference>
<evidence type="ECO:0000256" key="3">
    <source>
        <dbReference type="ARBA" id="ARBA00022448"/>
    </source>
</evidence>
<dbReference type="GO" id="GO:0098797">
    <property type="term" value="C:plasma membrane protein complex"/>
    <property type="evidence" value="ECO:0007669"/>
    <property type="project" value="TreeGrafter"/>
</dbReference>
<name>H8Z3Y3_9GAMM</name>
<dbReference type="InterPro" id="IPR051447">
    <property type="entry name" value="Lipoprotein-release_system"/>
</dbReference>
<dbReference type="GO" id="GO:0042953">
    <property type="term" value="P:lipoprotein transport"/>
    <property type="evidence" value="ECO:0007669"/>
    <property type="project" value="InterPro"/>
</dbReference>
<evidence type="ECO:0000313" key="11">
    <source>
        <dbReference type="EMBL" id="EIC21135.1"/>
    </source>
</evidence>
<evidence type="ECO:0000256" key="6">
    <source>
        <dbReference type="ARBA" id="ARBA00022989"/>
    </source>
</evidence>
<evidence type="ECO:0000256" key="8">
    <source>
        <dbReference type="SAM" id="Phobius"/>
    </source>
</evidence>
<evidence type="ECO:0000259" key="10">
    <source>
        <dbReference type="Pfam" id="PF12704"/>
    </source>
</evidence>
<dbReference type="eggNOG" id="COG4591">
    <property type="taxonomic scope" value="Bacteria"/>
</dbReference>
<keyword evidence="6 8" id="KW-1133">Transmembrane helix</keyword>
<feature type="transmembrane region" description="Helical" evidence="8">
    <location>
        <begin position="35"/>
        <end position="61"/>
    </location>
</feature>
<dbReference type="GO" id="GO:0044874">
    <property type="term" value="P:lipoprotein localization to outer membrane"/>
    <property type="evidence" value="ECO:0007669"/>
    <property type="project" value="TreeGrafter"/>
</dbReference>
<feature type="domain" description="MacB-like periplasmic core" evidence="10">
    <location>
        <begin position="40"/>
        <end position="258"/>
    </location>
</feature>
<organism evidence="11 12">
    <name type="scientific">Thiorhodovibrio frisius</name>
    <dbReference type="NCBI Taxonomy" id="631362"/>
    <lineage>
        <taxon>Bacteria</taxon>
        <taxon>Pseudomonadati</taxon>
        <taxon>Pseudomonadota</taxon>
        <taxon>Gammaproteobacteria</taxon>
        <taxon>Chromatiales</taxon>
        <taxon>Chromatiaceae</taxon>
        <taxon>Thiorhodovibrio</taxon>
    </lineage>
</organism>